<dbReference type="EMBL" id="OZ026884">
    <property type="protein sequence ID" value="CAL1241183.1"/>
    <property type="molecule type" value="Genomic_DNA"/>
</dbReference>
<organism evidence="2 3">
    <name type="scientific">Candidatus Methylocalor cossyra</name>
    <dbReference type="NCBI Taxonomy" id="3108543"/>
    <lineage>
        <taxon>Bacteria</taxon>
        <taxon>Pseudomonadati</taxon>
        <taxon>Pseudomonadota</taxon>
        <taxon>Gammaproteobacteria</taxon>
        <taxon>Methylococcales</taxon>
        <taxon>Methylococcaceae</taxon>
        <taxon>Candidatus Methylocalor</taxon>
    </lineage>
</organism>
<evidence type="ECO:0000313" key="3">
    <source>
        <dbReference type="Proteomes" id="UP001497493"/>
    </source>
</evidence>
<evidence type="ECO:0000256" key="1">
    <source>
        <dbReference type="SAM" id="SignalP"/>
    </source>
</evidence>
<dbReference type="RefSeq" id="WP_348757708.1">
    <property type="nucleotide sequence ID" value="NZ_OZ026884.1"/>
</dbReference>
<keyword evidence="1" id="KW-0732">Signal</keyword>
<dbReference type="PROSITE" id="PS51257">
    <property type="entry name" value="PROKAR_LIPOPROTEIN"/>
    <property type="match status" value="1"/>
</dbReference>
<sequence length="155" mass="16690">MATRPIPSMLAAAIALAGCSETLVKDQPHPETGTTLRCSGSAWVDDSAFSTVPIPVLAFFFPKETSSASSEALRLSFRSSGVFFSHGESHGIQAEDYLKRCGSTAELINRQVTVHRDACIPAALTWLATLGVWQWCPAQVVWQADLPTQRPSAAE</sequence>
<evidence type="ECO:0000313" key="2">
    <source>
        <dbReference type="EMBL" id="CAL1241183.1"/>
    </source>
</evidence>
<dbReference type="Proteomes" id="UP001497493">
    <property type="component" value="Chromosome"/>
</dbReference>
<protein>
    <recommendedName>
        <fullName evidence="4">Lipoprotein</fullName>
    </recommendedName>
</protein>
<name>A0ABM9NKL6_9GAMM</name>
<feature type="signal peptide" evidence="1">
    <location>
        <begin position="1"/>
        <end position="17"/>
    </location>
</feature>
<proteinExistence type="predicted"/>
<gene>
    <name evidence="2" type="ORF">MECH1_V1_2407</name>
</gene>
<evidence type="ECO:0008006" key="4">
    <source>
        <dbReference type="Google" id="ProtNLM"/>
    </source>
</evidence>
<feature type="chain" id="PRO_5046412039" description="Lipoprotein" evidence="1">
    <location>
        <begin position="18"/>
        <end position="155"/>
    </location>
</feature>
<keyword evidence="3" id="KW-1185">Reference proteome</keyword>
<reference evidence="2 3" key="1">
    <citation type="submission" date="2024-04" db="EMBL/GenBank/DDBJ databases">
        <authorList>
            <person name="Cremers G."/>
        </authorList>
    </citation>
    <scope>NUCLEOTIDE SEQUENCE [LARGE SCALE GENOMIC DNA]</scope>
    <source>
        <strain evidence="2">MeCH1-AG</strain>
    </source>
</reference>
<accession>A0ABM9NKL6</accession>